<evidence type="ECO:0000256" key="1">
    <source>
        <dbReference type="SAM" id="MobiDB-lite"/>
    </source>
</evidence>
<gene>
    <name evidence="2" type="ORF">AVDCRST_MAG25-2740</name>
</gene>
<sequence length="100" mass="11162">GQTHGALRASRGSGGFRGILRQQPHAACRKDSERAAVRVRQGRGTRRGEPALPAHRRALVRERIGDAGEPLVPRGQGRHRRYPQLRQRRRHGLRLRGGGL</sequence>
<feature type="non-terminal residue" evidence="2">
    <location>
        <position position="1"/>
    </location>
</feature>
<dbReference type="EMBL" id="CADCVI010000181">
    <property type="protein sequence ID" value="CAA9480575.1"/>
    <property type="molecule type" value="Genomic_DNA"/>
</dbReference>
<name>A0A6J4S1I6_9ACTN</name>
<feature type="region of interest" description="Disordered" evidence="1">
    <location>
        <begin position="1"/>
        <end position="100"/>
    </location>
</feature>
<dbReference type="AlphaFoldDB" id="A0A6J4S1I6"/>
<reference evidence="2" key="1">
    <citation type="submission" date="2020-02" db="EMBL/GenBank/DDBJ databases">
        <authorList>
            <person name="Meier V. D."/>
        </authorList>
    </citation>
    <scope>NUCLEOTIDE SEQUENCE</scope>
    <source>
        <strain evidence="2">AVDCRST_MAG25</strain>
    </source>
</reference>
<feature type="compositionally biased region" description="Basic residues" evidence="1">
    <location>
        <begin position="76"/>
        <end position="94"/>
    </location>
</feature>
<organism evidence="2">
    <name type="scientific">uncultured Rubrobacteraceae bacterium</name>
    <dbReference type="NCBI Taxonomy" id="349277"/>
    <lineage>
        <taxon>Bacteria</taxon>
        <taxon>Bacillati</taxon>
        <taxon>Actinomycetota</taxon>
        <taxon>Rubrobacteria</taxon>
        <taxon>Rubrobacterales</taxon>
        <taxon>Rubrobacteraceae</taxon>
        <taxon>environmental samples</taxon>
    </lineage>
</organism>
<proteinExistence type="predicted"/>
<feature type="non-terminal residue" evidence="2">
    <location>
        <position position="100"/>
    </location>
</feature>
<protein>
    <submittedName>
        <fullName evidence="2">Uncharacterized protein</fullName>
    </submittedName>
</protein>
<evidence type="ECO:0000313" key="2">
    <source>
        <dbReference type="EMBL" id="CAA9480575.1"/>
    </source>
</evidence>
<accession>A0A6J4S1I6</accession>